<dbReference type="RefSeq" id="WP_064242555.1">
    <property type="nucleotide sequence ID" value="NZ_LPUX01000060.1"/>
</dbReference>
<dbReference type="AlphaFoldDB" id="A0A178XV23"/>
<protein>
    <submittedName>
        <fullName evidence="2">Uncharacterized protein</fullName>
    </submittedName>
</protein>
<feature type="chain" id="PRO_5008097247" evidence="1">
    <location>
        <begin position="23"/>
        <end position="167"/>
    </location>
</feature>
<evidence type="ECO:0000256" key="1">
    <source>
        <dbReference type="SAM" id="SignalP"/>
    </source>
</evidence>
<dbReference type="EMBL" id="LPUX01000060">
    <property type="protein sequence ID" value="OAP39081.1"/>
    <property type="molecule type" value="Genomic_DNA"/>
</dbReference>
<comment type="caution">
    <text evidence="2">The sequence shown here is derived from an EMBL/GenBank/DDBJ whole genome shotgun (WGS) entry which is preliminary data.</text>
</comment>
<dbReference type="Proteomes" id="UP000094025">
    <property type="component" value="Unassembled WGS sequence"/>
</dbReference>
<evidence type="ECO:0000313" key="3">
    <source>
        <dbReference type="Proteomes" id="UP000094025"/>
    </source>
</evidence>
<sequence>MFGRPAILTSFAVALAPLPAFAEDCKQARAIYADPAGGYELRFEPVGSEAAVTSNHFKISIAGTALLLDGVVLPSGEPERPNGIVMNNCPTGDVTGAELTACTVWQGPIYAVDSAGTVGLLQGETAPAARQILLPDFGPSLRQSSAWGKGKATSDSSDVFEFKACAG</sequence>
<reference evidence="2 3" key="1">
    <citation type="journal article" date="2016" name="Int. J. Syst. Evol. Microbiol.">
        <title>Ensifer glycinis sp. nov., an novel rhizobial species associated with Glycine spp.</title>
        <authorList>
            <person name="Yan H."/>
            <person name="Yan J."/>
            <person name="Sui X.H."/>
            <person name="Wang E.T."/>
            <person name="Chen W.X."/>
            <person name="Zhang X.X."/>
            <person name="Chen W.F."/>
        </authorList>
    </citation>
    <scope>NUCLEOTIDE SEQUENCE [LARGE SCALE GENOMIC DNA]</scope>
    <source>
        <strain evidence="2 3">CCBAU 23380</strain>
    </source>
</reference>
<name>A0A178XV23_9HYPH</name>
<gene>
    <name evidence="2" type="ORF">AU381_08225</name>
</gene>
<keyword evidence="1" id="KW-0732">Signal</keyword>
<keyword evidence="3" id="KW-1185">Reference proteome</keyword>
<dbReference type="STRING" id="1472378.AU381_08225"/>
<accession>A0A178XV23</accession>
<feature type="signal peptide" evidence="1">
    <location>
        <begin position="1"/>
        <end position="22"/>
    </location>
</feature>
<dbReference type="OrthoDB" id="7852244at2"/>
<proteinExistence type="predicted"/>
<evidence type="ECO:0000313" key="2">
    <source>
        <dbReference type="EMBL" id="OAP39081.1"/>
    </source>
</evidence>
<organism evidence="2 3">
    <name type="scientific">Sinorhizobium glycinis</name>
    <dbReference type="NCBI Taxonomy" id="1472378"/>
    <lineage>
        <taxon>Bacteria</taxon>
        <taxon>Pseudomonadati</taxon>
        <taxon>Pseudomonadota</taxon>
        <taxon>Alphaproteobacteria</taxon>
        <taxon>Hyphomicrobiales</taxon>
        <taxon>Rhizobiaceae</taxon>
        <taxon>Sinorhizobium/Ensifer group</taxon>
        <taxon>Sinorhizobium</taxon>
    </lineage>
</organism>